<dbReference type="RefSeq" id="XP_035677502.1">
    <property type="nucleotide sequence ID" value="XM_035821609.1"/>
</dbReference>
<dbReference type="PANTHER" id="PTHR37000">
    <property type="entry name" value="MUCIN-22"/>
    <property type="match status" value="1"/>
</dbReference>
<dbReference type="PANTHER" id="PTHR37000:SF5">
    <property type="entry name" value="COILED-COIL DOMAIN-CONTAINING PROTEIN 86"/>
    <property type="match status" value="1"/>
</dbReference>
<feature type="compositionally biased region" description="Polar residues" evidence="1">
    <location>
        <begin position="319"/>
        <end position="332"/>
    </location>
</feature>
<keyword evidence="2" id="KW-0732">Signal</keyword>
<dbReference type="OMA" id="KWENISD"/>
<proteinExistence type="predicted"/>
<dbReference type="KEGG" id="bfo:118416488"/>
<feature type="signal peptide" evidence="2">
    <location>
        <begin position="1"/>
        <end position="19"/>
    </location>
</feature>
<dbReference type="OrthoDB" id="10068917at2759"/>
<evidence type="ECO:0000256" key="2">
    <source>
        <dbReference type="SAM" id="SignalP"/>
    </source>
</evidence>
<dbReference type="GeneID" id="118416488"/>
<feature type="compositionally biased region" description="Polar residues" evidence="1">
    <location>
        <begin position="585"/>
        <end position="594"/>
    </location>
</feature>
<dbReference type="Proteomes" id="UP000001554">
    <property type="component" value="Chromosome 5"/>
</dbReference>
<feature type="region of interest" description="Disordered" evidence="1">
    <location>
        <begin position="565"/>
        <end position="599"/>
    </location>
</feature>
<gene>
    <name evidence="4" type="primary">LOC118416488</name>
</gene>
<feature type="compositionally biased region" description="Polar residues" evidence="1">
    <location>
        <begin position="355"/>
        <end position="390"/>
    </location>
</feature>
<organism evidence="3 4">
    <name type="scientific">Branchiostoma floridae</name>
    <name type="common">Florida lancelet</name>
    <name type="synonym">Amphioxus</name>
    <dbReference type="NCBI Taxonomy" id="7739"/>
    <lineage>
        <taxon>Eukaryota</taxon>
        <taxon>Metazoa</taxon>
        <taxon>Chordata</taxon>
        <taxon>Cephalochordata</taxon>
        <taxon>Leptocardii</taxon>
        <taxon>Amphioxiformes</taxon>
        <taxon>Branchiostomatidae</taxon>
        <taxon>Branchiostoma</taxon>
    </lineage>
</organism>
<reference evidence="4" key="2">
    <citation type="submission" date="2025-08" db="UniProtKB">
        <authorList>
            <consortium name="RefSeq"/>
        </authorList>
    </citation>
    <scope>IDENTIFICATION</scope>
    <source>
        <strain evidence="4">S238N-H82</strain>
        <tissue evidence="4">Testes</tissue>
    </source>
</reference>
<evidence type="ECO:0000256" key="1">
    <source>
        <dbReference type="SAM" id="MobiDB-lite"/>
    </source>
</evidence>
<dbReference type="AlphaFoldDB" id="A0A9J7L7H9"/>
<feature type="region of interest" description="Disordered" evidence="1">
    <location>
        <begin position="252"/>
        <end position="303"/>
    </location>
</feature>
<feature type="region of interest" description="Disordered" evidence="1">
    <location>
        <begin position="317"/>
        <end position="390"/>
    </location>
</feature>
<sequence length="670" mass="73242">MASSLLVFLFLGFMFEVKCFPAAVDESISSRKENRLLAVLGRRFHFDNAEVEATKELIEDEENNIDPEQDEITFRLQVEEIVRKLRTMSDEEMERIRMVFVRNMGPDRAEKVFGAAEEIYASEKEANEELQKSFQLNEGEEEAFEELVEDTKDGRDPETEDLEFKSRLYELADKYGQLSPEQEERFRDLVEEGFGPEEAATLFQELREIHEEMETLEANSNGDDGISLAAEKVDKVADDQENMMFWGELHVDVPDEGSQGNDIDNGVEDVEDFGNSHSLQTTGANPFNAPTAGADPVPEQTAGPGATLVQEQYAGANPVQEQSEDANPNQEQPVGANPVQEQPAGANLVQEQPAGANSTQLQTVDPNANPTEALTETGTSIESNDNGNITDIDSKTIETERNATLNTMTNTPTVSTTVIRVITTSPAGQNVNSSVASVNNVANTTSTAQTNLTISENSSIDGSQRKWENISDAPTAVFNSSNVATTRIDETNVLNNITTLPSRGDNSVANDQESLSIADNVTAIETEVYSKVNASGQDKEIATPGTFPGNVTKAVELVSAVPTPIFNNSSSADSPSKDMGDNENDTSGIQTTTADDGANEDSVLAESVTMGIEDQADDEGNDIYDWFEWLTSGFRDDDDWDIWPWGDGDWTTIPMTTEAPFEPTLPELSL</sequence>
<keyword evidence="3" id="KW-1185">Reference proteome</keyword>
<protein>
    <submittedName>
        <fullName evidence="4">Uncharacterized protein LOC118416488</fullName>
    </submittedName>
</protein>
<accession>A0A9J7L7H9</accession>
<dbReference type="InterPro" id="IPR053330">
    <property type="entry name" value="Mucin-22-like"/>
</dbReference>
<evidence type="ECO:0000313" key="3">
    <source>
        <dbReference type="Proteomes" id="UP000001554"/>
    </source>
</evidence>
<feature type="chain" id="PRO_5039925683" evidence="2">
    <location>
        <begin position="20"/>
        <end position="670"/>
    </location>
</feature>
<reference evidence="3" key="1">
    <citation type="journal article" date="2020" name="Nat. Ecol. Evol.">
        <title>Deeply conserved synteny resolves early events in vertebrate evolution.</title>
        <authorList>
            <person name="Simakov O."/>
            <person name="Marletaz F."/>
            <person name="Yue J.X."/>
            <person name="O'Connell B."/>
            <person name="Jenkins J."/>
            <person name="Brandt A."/>
            <person name="Calef R."/>
            <person name="Tung C.H."/>
            <person name="Huang T.K."/>
            <person name="Schmutz J."/>
            <person name="Satoh N."/>
            <person name="Yu J.K."/>
            <person name="Putnam N.H."/>
            <person name="Green R.E."/>
            <person name="Rokhsar D.S."/>
        </authorList>
    </citation>
    <scope>NUCLEOTIDE SEQUENCE [LARGE SCALE GENOMIC DNA]</scope>
    <source>
        <strain evidence="3">S238N-H82</strain>
    </source>
</reference>
<evidence type="ECO:0000313" key="4">
    <source>
        <dbReference type="RefSeq" id="XP_035677502.1"/>
    </source>
</evidence>
<feature type="compositionally biased region" description="Polar residues" evidence="1">
    <location>
        <begin position="275"/>
        <end position="285"/>
    </location>
</feature>
<feature type="compositionally biased region" description="Polar residues" evidence="1">
    <location>
        <begin position="565"/>
        <end position="574"/>
    </location>
</feature>
<name>A0A9J7L7H9_BRAFL</name>